<dbReference type="Proteomes" id="UP000386466">
    <property type="component" value="Unassembled WGS sequence"/>
</dbReference>
<dbReference type="AlphaFoldDB" id="A0A485PM51"/>
<reference evidence="1 2" key="1">
    <citation type="submission" date="2019-01" db="EMBL/GenBank/DDBJ databases">
        <authorList>
            <person name="Alioto T."/>
            <person name="Alioto T."/>
        </authorList>
    </citation>
    <scope>NUCLEOTIDE SEQUENCE [LARGE SCALE GENOMIC DNA]</scope>
</reference>
<sequence length="53" mass="5917">MSRGDGHRAAASGCITLLVPEVWGLASSEAIQSRANSQWLREEMNFQILITKW</sequence>
<keyword evidence="2" id="KW-1185">Reference proteome</keyword>
<evidence type="ECO:0000313" key="2">
    <source>
        <dbReference type="Proteomes" id="UP000386466"/>
    </source>
</evidence>
<accession>A0A485PM51</accession>
<protein>
    <submittedName>
        <fullName evidence="1">Uncharacterized protein</fullName>
    </submittedName>
</protein>
<feature type="non-terminal residue" evidence="1">
    <location>
        <position position="53"/>
    </location>
</feature>
<organism evidence="1 2">
    <name type="scientific">Lynx pardinus</name>
    <name type="common">Iberian lynx</name>
    <name type="synonym">Felis pardina</name>
    <dbReference type="NCBI Taxonomy" id="191816"/>
    <lineage>
        <taxon>Eukaryota</taxon>
        <taxon>Metazoa</taxon>
        <taxon>Chordata</taxon>
        <taxon>Craniata</taxon>
        <taxon>Vertebrata</taxon>
        <taxon>Euteleostomi</taxon>
        <taxon>Mammalia</taxon>
        <taxon>Eutheria</taxon>
        <taxon>Laurasiatheria</taxon>
        <taxon>Carnivora</taxon>
        <taxon>Feliformia</taxon>
        <taxon>Felidae</taxon>
        <taxon>Felinae</taxon>
        <taxon>Lynx</taxon>
    </lineage>
</organism>
<evidence type="ECO:0000313" key="1">
    <source>
        <dbReference type="EMBL" id="VFV45303.1"/>
    </source>
</evidence>
<name>A0A485PM51_LYNPA</name>
<dbReference type="EMBL" id="CAAGRJ010037224">
    <property type="protein sequence ID" value="VFV45303.1"/>
    <property type="molecule type" value="Genomic_DNA"/>
</dbReference>
<proteinExistence type="predicted"/>
<gene>
    <name evidence="1" type="ORF">LYPA_23C017686</name>
</gene>